<evidence type="ECO:0000313" key="3">
    <source>
        <dbReference type="Proteomes" id="UP000064137"/>
    </source>
</evidence>
<dbReference type="Pfam" id="PF00149">
    <property type="entry name" value="Metallophos"/>
    <property type="match status" value="1"/>
</dbReference>
<dbReference type="Gene3D" id="3.60.21.10">
    <property type="match status" value="1"/>
</dbReference>
<feature type="domain" description="Calcineurin-like phosphoesterase" evidence="1">
    <location>
        <begin position="7"/>
        <end position="136"/>
    </location>
</feature>
<reference evidence="2 3" key="1">
    <citation type="submission" date="2016-01" db="EMBL/GenBank/DDBJ databases">
        <title>Annotation of Pseudomonas oryzihabitans USDA-ARS-USMARC-56511.</title>
        <authorList>
            <person name="Harhay G.P."/>
            <person name="Harhay D.M."/>
            <person name="Smith T.P.L."/>
            <person name="Bono J.L."/>
            <person name="Heaton M.P."/>
            <person name="Clawson M.L."/>
            <person name="Chitko-Mckown C.G."/>
            <person name="Capik S.F."/>
            <person name="DeDonder K.D."/>
            <person name="Apley M.D."/>
            <person name="Lubbers B.V."/>
            <person name="White B.J."/>
            <person name="Larson R.L."/>
        </authorList>
    </citation>
    <scope>NUCLEOTIDE SEQUENCE [LARGE SCALE GENOMIC DNA]</scope>
    <source>
        <strain evidence="2 3">USDA-ARS-USMARC-56511</strain>
    </source>
</reference>
<proteinExistence type="predicted"/>
<evidence type="ECO:0000259" key="1">
    <source>
        <dbReference type="Pfam" id="PF00149"/>
    </source>
</evidence>
<dbReference type="GO" id="GO:0016791">
    <property type="term" value="F:phosphatase activity"/>
    <property type="evidence" value="ECO:0007669"/>
    <property type="project" value="TreeGrafter"/>
</dbReference>
<dbReference type="EMBL" id="CP013987">
    <property type="protein sequence ID" value="ALZ85194.1"/>
    <property type="molecule type" value="Genomic_DNA"/>
</dbReference>
<dbReference type="RefSeq" id="WP_059315360.1">
    <property type="nucleotide sequence ID" value="NZ_CP013987.1"/>
</dbReference>
<dbReference type="InterPro" id="IPR004843">
    <property type="entry name" value="Calcineurin-like_PHP"/>
</dbReference>
<dbReference type="KEGG" id="por:APT59_13690"/>
<dbReference type="PANTHER" id="PTHR42850">
    <property type="entry name" value="METALLOPHOSPHOESTERASE"/>
    <property type="match status" value="1"/>
</dbReference>
<sequence>MPLGYDLIGDIHGCAHTLDLLLERLDYRQVDGVWQHPERQAIFLGDLVDRGPRIRGSLRRVRAMVEGGHAHCILGNHELNALAWHTPASPGTGQTWVREHTPRHRQLIQETLAAFADHPQEWQDHLRWLYTLPLCKDFGHFRIVHACWDQPLIDEFLHHYPDACIDEDFVRQSIIAGSLPSRVASRLLNGVSLPLPHGLRLTGSDGYVRARFRTKFWESDPQTYGDVVFQPDALPAEIACERLSDEEKAGLLCYGEGEPLLFVGHYWRDGHPEPLRPNLACLDYSAVKYGKLVAYRLDDERQIDPDKFVWIDVQREEGR</sequence>
<accession>A0A0U4HH90</accession>
<evidence type="ECO:0000313" key="2">
    <source>
        <dbReference type="EMBL" id="ALZ85194.1"/>
    </source>
</evidence>
<dbReference type="InterPro" id="IPR029052">
    <property type="entry name" value="Metallo-depent_PP-like"/>
</dbReference>
<dbReference type="GO" id="GO:0005737">
    <property type="term" value="C:cytoplasm"/>
    <property type="evidence" value="ECO:0007669"/>
    <property type="project" value="TreeGrafter"/>
</dbReference>
<dbReference type="Proteomes" id="UP000064137">
    <property type="component" value="Chromosome"/>
</dbReference>
<dbReference type="InterPro" id="IPR050126">
    <property type="entry name" value="Ap4A_hydrolase"/>
</dbReference>
<dbReference type="OrthoDB" id="9807890at2"/>
<dbReference type="SUPFAM" id="SSF56300">
    <property type="entry name" value="Metallo-dependent phosphatases"/>
    <property type="match status" value="1"/>
</dbReference>
<name>A0A0U4HH90_9PSED</name>
<dbReference type="AlphaFoldDB" id="A0A0U4HH90"/>
<dbReference type="PANTHER" id="PTHR42850:SF7">
    <property type="entry name" value="BIS(5'-NUCLEOSYL)-TETRAPHOSPHATASE PRPE [ASYMMETRICAL]"/>
    <property type="match status" value="1"/>
</dbReference>
<protein>
    <submittedName>
        <fullName evidence="2">Serine/threonine protein phosphatase</fullName>
    </submittedName>
</protein>
<gene>
    <name evidence="2" type="ORF">APT59_13690</name>
</gene>
<organism evidence="2 3">
    <name type="scientific">Pseudomonas oryzihabitans</name>
    <dbReference type="NCBI Taxonomy" id="47885"/>
    <lineage>
        <taxon>Bacteria</taxon>
        <taxon>Pseudomonadati</taxon>
        <taxon>Pseudomonadota</taxon>
        <taxon>Gammaproteobacteria</taxon>
        <taxon>Pseudomonadales</taxon>
        <taxon>Pseudomonadaceae</taxon>
        <taxon>Pseudomonas</taxon>
    </lineage>
</organism>